<name>A0A1M6UHW5_9BACT</name>
<proteinExistence type="predicted"/>
<dbReference type="OrthoDB" id="1524356at2"/>
<keyword evidence="1" id="KW-0472">Membrane</keyword>
<evidence type="ECO:0008006" key="4">
    <source>
        <dbReference type="Google" id="ProtNLM"/>
    </source>
</evidence>
<dbReference type="EMBL" id="FRAU01000005">
    <property type="protein sequence ID" value="SHK68834.1"/>
    <property type="molecule type" value="Genomic_DNA"/>
</dbReference>
<feature type="transmembrane region" description="Helical" evidence="1">
    <location>
        <begin position="105"/>
        <end position="123"/>
    </location>
</feature>
<dbReference type="STRING" id="633813.SAMN04488087_1715"/>
<evidence type="ECO:0000313" key="2">
    <source>
        <dbReference type="EMBL" id="SHK68834.1"/>
    </source>
</evidence>
<sequence>MPSVSCWLIRLALGHLLLGFTMGSWLLVHKTGWLPAWPGLRLMHVELVLLGFMVLFAVSVAWWILPRRGGVRPSDQGAWVAGGILVGGVWLVGIGAVSMMQGVQVVGRTMELIAVVLWARLLWPRIRVAQQRRGA</sequence>
<feature type="transmembrane region" description="Helical" evidence="1">
    <location>
        <begin position="47"/>
        <end position="65"/>
    </location>
</feature>
<feature type="transmembrane region" description="Helical" evidence="1">
    <location>
        <begin position="77"/>
        <end position="99"/>
    </location>
</feature>
<dbReference type="RefSeq" id="WP_072715551.1">
    <property type="nucleotide sequence ID" value="NZ_FRAU01000005.1"/>
</dbReference>
<dbReference type="Proteomes" id="UP000185812">
    <property type="component" value="Unassembled WGS sequence"/>
</dbReference>
<keyword evidence="1" id="KW-1133">Transmembrane helix</keyword>
<keyword evidence="1" id="KW-0812">Transmembrane</keyword>
<dbReference type="AlphaFoldDB" id="A0A1M6UHW5"/>
<accession>A0A1M6UHW5</accession>
<gene>
    <name evidence="2" type="ORF">SAMN04488087_1715</name>
</gene>
<protein>
    <recommendedName>
        <fullName evidence="4">Cytochrome C and Quinol oxidase polypeptide I</fullName>
    </recommendedName>
</protein>
<evidence type="ECO:0000313" key="3">
    <source>
        <dbReference type="Proteomes" id="UP000185812"/>
    </source>
</evidence>
<feature type="transmembrane region" description="Helical" evidence="1">
    <location>
        <begin position="7"/>
        <end position="27"/>
    </location>
</feature>
<evidence type="ECO:0000256" key="1">
    <source>
        <dbReference type="SAM" id="Phobius"/>
    </source>
</evidence>
<organism evidence="2 3">
    <name type="scientific">Rhodothermus profundi</name>
    <dbReference type="NCBI Taxonomy" id="633813"/>
    <lineage>
        <taxon>Bacteria</taxon>
        <taxon>Pseudomonadati</taxon>
        <taxon>Rhodothermota</taxon>
        <taxon>Rhodothermia</taxon>
        <taxon>Rhodothermales</taxon>
        <taxon>Rhodothermaceae</taxon>
        <taxon>Rhodothermus</taxon>
    </lineage>
</organism>
<keyword evidence="3" id="KW-1185">Reference proteome</keyword>
<reference evidence="3" key="1">
    <citation type="submission" date="2016-11" db="EMBL/GenBank/DDBJ databases">
        <authorList>
            <person name="Varghese N."/>
            <person name="Submissions S."/>
        </authorList>
    </citation>
    <scope>NUCLEOTIDE SEQUENCE [LARGE SCALE GENOMIC DNA]</scope>
    <source>
        <strain evidence="3">DSM 22212</strain>
    </source>
</reference>